<sequence length="246" mass="28585">MDSGFLNKKKKLVSLQLPSTRVETMRFCNLRFDRMQPSDQELEPHLRFEFDDFVAREALLDEEYWATSLRAESEWENGTFKEYNENYRKKFVDKEFNDIKTRCKEQDGESSTCIITVWKEEKNVKRTVIQSVVGTLDLNIRNLMLEVSYPGEVVEAHDCSIINRTPLSKYGYIANLCVAKSARRMGIATKMLYFAVQRAKSNGVARVYAHVDRNNTPAQILFHNLGFEVKQLFVYSSLFSVLYNGL</sequence>
<dbReference type="Proteomes" id="UP000075243">
    <property type="component" value="Chromosome 11"/>
</dbReference>
<name>A0A151SSN2_CAJCA</name>
<feature type="domain" description="N-acetyltransferase" evidence="1">
    <location>
        <begin position="85"/>
        <end position="246"/>
    </location>
</feature>
<dbReference type="SUPFAM" id="SSF55729">
    <property type="entry name" value="Acyl-CoA N-acyltransferases (Nat)"/>
    <property type="match status" value="1"/>
</dbReference>
<evidence type="ECO:0000259" key="1">
    <source>
        <dbReference type="PROSITE" id="PS51186"/>
    </source>
</evidence>
<dbReference type="OMA" id="ENANERH"/>
<keyword evidence="3" id="KW-1185">Reference proteome</keyword>
<proteinExistence type="predicted"/>
<dbReference type="AlphaFoldDB" id="A0A151SSN2"/>
<dbReference type="InterPro" id="IPR000182">
    <property type="entry name" value="GNAT_dom"/>
</dbReference>
<accession>A0A151SSN2</accession>
<organism evidence="2 3">
    <name type="scientific">Cajanus cajan</name>
    <name type="common">Pigeon pea</name>
    <name type="synonym">Cajanus indicus</name>
    <dbReference type="NCBI Taxonomy" id="3821"/>
    <lineage>
        <taxon>Eukaryota</taxon>
        <taxon>Viridiplantae</taxon>
        <taxon>Streptophyta</taxon>
        <taxon>Embryophyta</taxon>
        <taxon>Tracheophyta</taxon>
        <taxon>Spermatophyta</taxon>
        <taxon>Magnoliopsida</taxon>
        <taxon>eudicotyledons</taxon>
        <taxon>Gunneridae</taxon>
        <taxon>Pentapetalae</taxon>
        <taxon>rosids</taxon>
        <taxon>fabids</taxon>
        <taxon>Fabales</taxon>
        <taxon>Fabaceae</taxon>
        <taxon>Papilionoideae</taxon>
        <taxon>50 kb inversion clade</taxon>
        <taxon>NPAAA clade</taxon>
        <taxon>indigoferoid/millettioid clade</taxon>
        <taxon>Phaseoleae</taxon>
        <taxon>Cajanus</taxon>
    </lineage>
</organism>
<dbReference type="Gene3D" id="3.40.630.30">
    <property type="match status" value="1"/>
</dbReference>
<dbReference type="Pfam" id="PF00583">
    <property type="entry name" value="Acetyltransf_1"/>
    <property type="match status" value="1"/>
</dbReference>
<dbReference type="GO" id="GO:0016747">
    <property type="term" value="F:acyltransferase activity, transferring groups other than amino-acyl groups"/>
    <property type="evidence" value="ECO:0007669"/>
    <property type="project" value="InterPro"/>
</dbReference>
<dbReference type="PANTHER" id="PTHR47426">
    <property type="entry name" value="ACYL-COA N-ACYLTRANSFERASES (NAT) SUPERFAMILY PROTEIN"/>
    <property type="match status" value="1"/>
</dbReference>
<dbReference type="Gramene" id="C.cajan_04025.t">
    <property type="protein sequence ID" value="C.cajan_04025.t"/>
    <property type="gene ID" value="C.cajan_04025"/>
</dbReference>
<dbReference type="EMBL" id="CM003613">
    <property type="protein sequence ID" value="KYP57840.1"/>
    <property type="molecule type" value="Genomic_DNA"/>
</dbReference>
<reference evidence="2 3" key="1">
    <citation type="journal article" date="2012" name="Nat. Biotechnol.">
        <title>Draft genome sequence of pigeonpea (Cajanus cajan), an orphan legume crop of resource-poor farmers.</title>
        <authorList>
            <person name="Varshney R.K."/>
            <person name="Chen W."/>
            <person name="Li Y."/>
            <person name="Bharti A.K."/>
            <person name="Saxena R.K."/>
            <person name="Schlueter J.A."/>
            <person name="Donoghue M.T."/>
            <person name="Azam S."/>
            <person name="Fan G."/>
            <person name="Whaley A.M."/>
            <person name="Farmer A.D."/>
            <person name="Sheridan J."/>
            <person name="Iwata A."/>
            <person name="Tuteja R."/>
            <person name="Penmetsa R.V."/>
            <person name="Wu W."/>
            <person name="Upadhyaya H.D."/>
            <person name="Yang S.P."/>
            <person name="Shah T."/>
            <person name="Saxena K.B."/>
            <person name="Michael T."/>
            <person name="McCombie W.R."/>
            <person name="Yang B."/>
            <person name="Zhang G."/>
            <person name="Yang H."/>
            <person name="Wang J."/>
            <person name="Spillane C."/>
            <person name="Cook D.R."/>
            <person name="May G.D."/>
            <person name="Xu X."/>
            <person name="Jackson S.A."/>
        </authorList>
    </citation>
    <scope>NUCLEOTIDE SEQUENCE [LARGE SCALE GENOMIC DNA]</scope>
    <source>
        <strain evidence="3">cv. Asha</strain>
    </source>
</reference>
<gene>
    <name evidence="2" type="ORF">KK1_004121</name>
</gene>
<dbReference type="PANTHER" id="PTHR47426:SF3">
    <property type="entry name" value="GCN5-RELATED N-ACETYLTRANSFERASE 6, CHLOROPLASTIC"/>
    <property type="match status" value="1"/>
</dbReference>
<dbReference type="STRING" id="3821.A0A151SSN2"/>
<dbReference type="InterPro" id="IPR016181">
    <property type="entry name" value="Acyl_CoA_acyltransferase"/>
</dbReference>
<evidence type="ECO:0000313" key="3">
    <source>
        <dbReference type="Proteomes" id="UP000075243"/>
    </source>
</evidence>
<protein>
    <recommendedName>
        <fullName evidence="1">N-acetyltransferase domain-containing protein</fullName>
    </recommendedName>
</protein>
<dbReference type="PROSITE" id="PS51186">
    <property type="entry name" value="GNAT"/>
    <property type="match status" value="1"/>
</dbReference>
<evidence type="ECO:0000313" key="2">
    <source>
        <dbReference type="EMBL" id="KYP57840.1"/>
    </source>
</evidence>
<dbReference type="CDD" id="cd04301">
    <property type="entry name" value="NAT_SF"/>
    <property type="match status" value="1"/>
</dbReference>